<dbReference type="GO" id="GO:0046872">
    <property type="term" value="F:metal ion binding"/>
    <property type="evidence" value="ECO:0007669"/>
    <property type="project" value="UniProtKB-UniRule"/>
</dbReference>
<dbReference type="Pfam" id="PF09412">
    <property type="entry name" value="XendoU"/>
    <property type="match status" value="1"/>
</dbReference>
<dbReference type="GO" id="GO:0016829">
    <property type="term" value="F:lyase activity"/>
    <property type="evidence" value="ECO:0007669"/>
    <property type="project" value="UniProtKB-KW"/>
</dbReference>
<feature type="domain" description="EndoU" evidence="13">
    <location>
        <begin position="58"/>
        <end position="319"/>
    </location>
</feature>
<comment type="cofactor">
    <cofactor evidence="1 11">
        <name>Mn(2+)</name>
        <dbReference type="ChEBI" id="CHEBI:29035"/>
    </cofactor>
</comment>
<dbReference type="GO" id="GO:0003723">
    <property type="term" value="F:RNA binding"/>
    <property type="evidence" value="ECO:0007669"/>
    <property type="project" value="UniProtKB-UniRule"/>
</dbReference>
<comment type="similarity">
    <text evidence="2 11">Belongs to the ENDOU family.</text>
</comment>
<sequence length="319" mass="37026">MKRIRTEGRAVPKSFIMRLAAVVLCLILVCIYFKHVHQENQVDKADYDEADFDVTKIRDSEIAATVKLMRHLDRNRAKKGDIVLNFQGRTDPSEEIDRAPLPLFTRVNESLLNGPTYKALADVLTIFHEDVHETEHWSDEQLKKIDHFLELMMSTKPFKIVWEFVRSRDLAPRDSEHMKSLLFTIWFGLYSRAEHSLGSSGFEHVFAGEKRDSIVEGQHFWVRFYQLEKAGKINYKGYIVARPELSATIHYDWGKCTKAIGGFLVGTSPEFDFSLFTLCFLTKRGDKRCHFMLENFPFGVTSFKIQRRPYIATTYPVSL</sequence>
<feature type="transmembrane region" description="Helical" evidence="12">
    <location>
        <begin position="15"/>
        <end position="34"/>
    </location>
</feature>
<keyword evidence="12" id="KW-0812">Transmembrane</keyword>
<dbReference type="GO" id="GO:0004521">
    <property type="term" value="F:RNA endonuclease activity"/>
    <property type="evidence" value="ECO:0007669"/>
    <property type="project" value="UniProtKB-UniRule"/>
</dbReference>
<name>A0A085NEK5_9BILA</name>
<evidence type="ECO:0000256" key="4">
    <source>
        <dbReference type="ARBA" id="ARBA00022722"/>
    </source>
</evidence>
<dbReference type="AlphaFoldDB" id="A0A085NEK5"/>
<evidence type="ECO:0000256" key="7">
    <source>
        <dbReference type="ARBA" id="ARBA00022801"/>
    </source>
</evidence>
<dbReference type="EMBL" id="KL367510">
    <property type="protein sequence ID" value="KFD67901.1"/>
    <property type="molecule type" value="Genomic_DNA"/>
</dbReference>
<dbReference type="InterPro" id="IPR037227">
    <property type="entry name" value="EndoU-like"/>
</dbReference>
<evidence type="ECO:0000256" key="5">
    <source>
        <dbReference type="ARBA" id="ARBA00022723"/>
    </source>
</evidence>
<keyword evidence="12" id="KW-1133">Transmembrane helix</keyword>
<keyword evidence="8 11" id="KW-0694">RNA-binding</keyword>
<organism evidence="14">
    <name type="scientific">Trichuris suis</name>
    <name type="common">pig whipworm</name>
    <dbReference type="NCBI Taxonomy" id="68888"/>
    <lineage>
        <taxon>Eukaryota</taxon>
        <taxon>Metazoa</taxon>
        <taxon>Ecdysozoa</taxon>
        <taxon>Nematoda</taxon>
        <taxon>Enoplea</taxon>
        <taxon>Dorylaimia</taxon>
        <taxon>Trichinellida</taxon>
        <taxon>Trichuridae</taxon>
        <taxon>Trichuris</taxon>
    </lineage>
</organism>
<keyword evidence="6 11" id="KW-0255">Endonuclease</keyword>
<keyword evidence="10" id="KW-0456">Lyase</keyword>
<dbReference type="PANTHER" id="PTHR12439:SF11">
    <property type="entry name" value="URIDYLATE-SPECIFIC ENDORIBONUCLEASE"/>
    <property type="match status" value="1"/>
</dbReference>
<protein>
    <recommendedName>
        <fullName evidence="13">EndoU domain-containing protein</fullName>
    </recommendedName>
</protein>
<dbReference type="OrthoDB" id="430326at2759"/>
<proteinExistence type="inferred from homology"/>
<keyword evidence="9 11" id="KW-0464">Manganese</keyword>
<evidence type="ECO:0000256" key="12">
    <source>
        <dbReference type="SAM" id="Phobius"/>
    </source>
</evidence>
<dbReference type="InterPro" id="IPR018998">
    <property type="entry name" value="EndoU_C"/>
</dbReference>
<evidence type="ECO:0000256" key="2">
    <source>
        <dbReference type="ARBA" id="ARBA00010168"/>
    </source>
</evidence>
<evidence type="ECO:0000256" key="8">
    <source>
        <dbReference type="ARBA" id="ARBA00022884"/>
    </source>
</evidence>
<evidence type="ECO:0000313" key="14">
    <source>
        <dbReference type="EMBL" id="KFD67901.1"/>
    </source>
</evidence>
<evidence type="ECO:0000256" key="10">
    <source>
        <dbReference type="ARBA" id="ARBA00023239"/>
    </source>
</evidence>
<dbReference type="InterPro" id="IPR039787">
    <property type="entry name" value="ENDOU"/>
</dbReference>
<dbReference type="GO" id="GO:0016787">
    <property type="term" value="F:hydrolase activity"/>
    <property type="evidence" value="ECO:0007669"/>
    <property type="project" value="UniProtKB-KW"/>
</dbReference>
<gene>
    <name evidence="14" type="ORF">M514_19984</name>
</gene>
<dbReference type="CDD" id="cd21159">
    <property type="entry name" value="XendoU"/>
    <property type="match status" value="1"/>
</dbReference>
<evidence type="ECO:0000256" key="1">
    <source>
        <dbReference type="ARBA" id="ARBA00001936"/>
    </source>
</evidence>
<reference evidence="14" key="1">
    <citation type="journal article" date="2014" name="Nat. Genet.">
        <title>Genome and transcriptome of the porcine whipworm Trichuris suis.</title>
        <authorList>
            <person name="Jex A.R."/>
            <person name="Nejsum P."/>
            <person name="Schwarz E.M."/>
            <person name="Hu L."/>
            <person name="Young N.D."/>
            <person name="Hall R.S."/>
            <person name="Korhonen P.K."/>
            <person name="Liao S."/>
            <person name="Thamsborg S."/>
            <person name="Xia J."/>
            <person name="Xu P."/>
            <person name="Wang S."/>
            <person name="Scheerlinck J.P."/>
            <person name="Hofmann A."/>
            <person name="Sternberg P.W."/>
            <person name="Wang J."/>
            <person name="Gasser R.B."/>
        </authorList>
    </citation>
    <scope>NUCLEOTIDE SEQUENCE [LARGE SCALE GENOMIC DNA]</scope>
    <source>
        <strain evidence="14">DCEP-RM93F</strain>
    </source>
</reference>
<keyword evidence="5 11" id="KW-0479">Metal-binding</keyword>
<keyword evidence="12" id="KW-0472">Membrane</keyword>
<keyword evidence="4 11" id="KW-0540">Nuclease</keyword>
<accession>A0A085NEK5</accession>
<dbReference type="Proteomes" id="UP000030758">
    <property type="component" value="Unassembled WGS sequence"/>
</dbReference>
<evidence type="ECO:0000256" key="3">
    <source>
        <dbReference type="ARBA" id="ARBA00011245"/>
    </source>
</evidence>
<evidence type="ECO:0000256" key="6">
    <source>
        <dbReference type="ARBA" id="ARBA00022759"/>
    </source>
</evidence>
<evidence type="ECO:0000256" key="9">
    <source>
        <dbReference type="ARBA" id="ARBA00023211"/>
    </source>
</evidence>
<comment type="subunit">
    <text evidence="3 11">Monomer.</text>
</comment>
<keyword evidence="7 11" id="KW-0378">Hydrolase</keyword>
<dbReference type="SUPFAM" id="SSF142877">
    <property type="entry name" value="EndoU-like"/>
    <property type="match status" value="1"/>
</dbReference>
<dbReference type="PANTHER" id="PTHR12439">
    <property type="entry name" value="PLACENTAL PROTEIN 11-RELATED"/>
    <property type="match status" value="1"/>
</dbReference>
<evidence type="ECO:0000256" key="11">
    <source>
        <dbReference type="RuleBase" id="RU367085"/>
    </source>
</evidence>
<evidence type="ECO:0000259" key="13">
    <source>
        <dbReference type="PROSITE" id="PS51959"/>
    </source>
</evidence>
<dbReference type="PROSITE" id="PS51959">
    <property type="entry name" value="ENDOU"/>
    <property type="match status" value="1"/>
</dbReference>